<protein>
    <recommendedName>
        <fullName evidence="4 7">Signal peptidase I</fullName>
        <ecNumber evidence="3 7">3.4.21.89</ecNumber>
    </recommendedName>
</protein>
<dbReference type="InterPro" id="IPR019757">
    <property type="entry name" value="Pept_S26A_signal_pept_1_Lys-AS"/>
</dbReference>
<dbReference type="PANTHER" id="PTHR43390:SF1">
    <property type="entry name" value="CHLOROPLAST PROCESSING PEPTIDASE"/>
    <property type="match status" value="1"/>
</dbReference>
<dbReference type="RefSeq" id="WP_249830025.1">
    <property type="nucleotide sequence ID" value="NZ_JAMGBE010000001.1"/>
</dbReference>
<evidence type="ECO:0000256" key="7">
    <source>
        <dbReference type="RuleBase" id="RU003993"/>
    </source>
</evidence>
<evidence type="ECO:0000313" key="10">
    <source>
        <dbReference type="EMBL" id="MCL6728514.1"/>
    </source>
</evidence>
<dbReference type="InterPro" id="IPR019533">
    <property type="entry name" value="Peptidase_S26"/>
</dbReference>
<sequence length="283" mass="31171">MRSLFARRDASEAPRQKTEPEGFWSTVRFFLSLALLAWILRSLIIAPFSIPSGSMLPTLRIGDYLLVAKWPYGYAQVSFPWGFPPIHGRVLGGLPTRGDVVVFRHPTEDADLIKRVIGLPGDTIEVHGGAVLLNGRPLVREALPAFRMPISPNSPCKTISAPAVSQTAGTAYCLYPAFREQLPDGITYTTLDQVSDGQADDFPATRVPSGHVFLMGDNRDDSLDSRFAPAQGGVGMLPVDKLIGRALVTFWSTDGSASYFKPWTWFTALRAERIGNTYSEQRR</sequence>
<dbReference type="EMBL" id="JAMGBE010000001">
    <property type="protein sequence ID" value="MCL6728514.1"/>
    <property type="molecule type" value="Genomic_DNA"/>
</dbReference>
<proteinExistence type="inferred from homology"/>
<keyword evidence="7" id="KW-0812">Transmembrane</keyword>
<organism evidence="10 11">
    <name type="scientific">Sphingomonas hankyongi</name>
    <dbReference type="NCBI Taxonomy" id="2908209"/>
    <lineage>
        <taxon>Bacteria</taxon>
        <taxon>Pseudomonadati</taxon>
        <taxon>Pseudomonadota</taxon>
        <taxon>Alphaproteobacteria</taxon>
        <taxon>Sphingomonadales</taxon>
        <taxon>Sphingomonadaceae</taxon>
        <taxon>Sphingomonas</taxon>
    </lineage>
</organism>
<dbReference type="EC" id="3.4.21.89" evidence="3 7"/>
<dbReference type="Pfam" id="PF10502">
    <property type="entry name" value="Peptidase_S26"/>
    <property type="match status" value="1"/>
</dbReference>
<comment type="similarity">
    <text evidence="2 8">Belongs to the peptidase S26 family.</text>
</comment>
<gene>
    <name evidence="10" type="primary">lepB</name>
    <name evidence="10" type="ORF">LZ538_00395</name>
</gene>
<keyword evidence="6 7" id="KW-0378">Hydrolase</keyword>
<evidence type="ECO:0000256" key="1">
    <source>
        <dbReference type="ARBA" id="ARBA00000677"/>
    </source>
</evidence>
<dbReference type="SUPFAM" id="SSF51306">
    <property type="entry name" value="LexA/Signal peptidase"/>
    <property type="match status" value="1"/>
</dbReference>
<evidence type="ECO:0000256" key="3">
    <source>
        <dbReference type="ARBA" id="ARBA00013208"/>
    </source>
</evidence>
<evidence type="ECO:0000313" key="11">
    <source>
        <dbReference type="Proteomes" id="UP001165342"/>
    </source>
</evidence>
<feature type="transmembrane region" description="Helical" evidence="7">
    <location>
        <begin position="29"/>
        <end position="50"/>
    </location>
</feature>
<dbReference type="Proteomes" id="UP001165342">
    <property type="component" value="Unassembled WGS sequence"/>
</dbReference>
<dbReference type="CDD" id="cd06530">
    <property type="entry name" value="S26_SPase_I"/>
    <property type="match status" value="1"/>
</dbReference>
<dbReference type="PROSITE" id="PS00760">
    <property type="entry name" value="SPASE_I_2"/>
    <property type="match status" value="1"/>
</dbReference>
<keyword evidence="7" id="KW-1133">Transmembrane helix</keyword>
<comment type="catalytic activity">
    <reaction evidence="1 7">
        <text>Cleavage of hydrophobic, N-terminal signal or leader sequences from secreted and periplasmic proteins.</text>
        <dbReference type="EC" id="3.4.21.89"/>
    </reaction>
</comment>
<evidence type="ECO:0000256" key="2">
    <source>
        <dbReference type="ARBA" id="ARBA00009370"/>
    </source>
</evidence>
<dbReference type="InterPro" id="IPR036286">
    <property type="entry name" value="LexA/Signal_pep-like_sf"/>
</dbReference>
<evidence type="ECO:0000256" key="8">
    <source>
        <dbReference type="RuleBase" id="RU362042"/>
    </source>
</evidence>
<evidence type="ECO:0000259" key="9">
    <source>
        <dbReference type="Pfam" id="PF10502"/>
    </source>
</evidence>
<name>A0ABT0RY30_9SPHN</name>
<comment type="subcellular location">
    <subcellularLocation>
        <location evidence="8">Membrane</location>
        <topology evidence="8">Single-pass type II membrane protein</topology>
    </subcellularLocation>
</comment>
<dbReference type="PROSITE" id="PS00501">
    <property type="entry name" value="SPASE_I_1"/>
    <property type="match status" value="1"/>
</dbReference>
<keyword evidence="11" id="KW-1185">Reference proteome</keyword>
<dbReference type="Gene3D" id="2.10.109.10">
    <property type="entry name" value="Umud Fragment, subunit A"/>
    <property type="match status" value="1"/>
</dbReference>
<feature type="domain" description="Peptidase S26" evidence="9">
    <location>
        <begin position="25"/>
        <end position="251"/>
    </location>
</feature>
<evidence type="ECO:0000256" key="4">
    <source>
        <dbReference type="ARBA" id="ARBA00019232"/>
    </source>
</evidence>
<evidence type="ECO:0000256" key="6">
    <source>
        <dbReference type="ARBA" id="ARBA00022801"/>
    </source>
</evidence>
<evidence type="ECO:0000256" key="5">
    <source>
        <dbReference type="ARBA" id="ARBA00022670"/>
    </source>
</evidence>
<dbReference type="PRINTS" id="PR00727">
    <property type="entry name" value="LEADERPTASE"/>
</dbReference>
<dbReference type="GO" id="GO:0009003">
    <property type="term" value="F:signal peptidase activity"/>
    <property type="evidence" value="ECO:0007669"/>
    <property type="project" value="UniProtKB-EC"/>
</dbReference>
<dbReference type="InterPro" id="IPR019756">
    <property type="entry name" value="Pept_S26A_signal_pept_1_Ser-AS"/>
</dbReference>
<keyword evidence="5 7" id="KW-0645">Protease</keyword>
<accession>A0ABT0RY30</accession>
<dbReference type="NCBIfam" id="TIGR02227">
    <property type="entry name" value="sigpep_I_bact"/>
    <property type="match status" value="1"/>
</dbReference>
<dbReference type="InterPro" id="IPR000223">
    <property type="entry name" value="Pept_S26A_signal_pept_1"/>
</dbReference>
<reference evidence="10" key="1">
    <citation type="submission" date="2022-05" db="EMBL/GenBank/DDBJ databases">
        <authorList>
            <person name="Jo J.-H."/>
            <person name="Im W.-T."/>
        </authorList>
    </citation>
    <scope>NUCLEOTIDE SEQUENCE</scope>
    <source>
        <strain evidence="10">SE220</strain>
    </source>
</reference>
<comment type="caution">
    <text evidence="10">The sequence shown here is derived from an EMBL/GenBank/DDBJ whole genome shotgun (WGS) entry which is preliminary data.</text>
</comment>
<keyword evidence="7" id="KW-0472">Membrane</keyword>
<dbReference type="PANTHER" id="PTHR43390">
    <property type="entry name" value="SIGNAL PEPTIDASE I"/>
    <property type="match status" value="1"/>
</dbReference>